<evidence type="ECO:0000259" key="2">
    <source>
        <dbReference type="PROSITE" id="PS50943"/>
    </source>
</evidence>
<dbReference type="PANTHER" id="PTHR46558">
    <property type="entry name" value="TRACRIPTIONAL REGULATORY PROTEIN-RELATED-RELATED"/>
    <property type="match status" value="1"/>
</dbReference>
<name>A0A1Q8Q273_9BACI</name>
<dbReference type="GO" id="GO:0003677">
    <property type="term" value="F:DNA binding"/>
    <property type="evidence" value="ECO:0007669"/>
    <property type="project" value="UniProtKB-KW"/>
</dbReference>
<dbReference type="InterPro" id="IPR010982">
    <property type="entry name" value="Lambda_DNA-bd_dom_sf"/>
</dbReference>
<dbReference type="Proteomes" id="UP000185568">
    <property type="component" value="Unassembled WGS sequence"/>
</dbReference>
<dbReference type="Gene3D" id="1.10.260.40">
    <property type="entry name" value="lambda repressor-like DNA-binding domains"/>
    <property type="match status" value="1"/>
</dbReference>
<dbReference type="PANTHER" id="PTHR46558:SF4">
    <property type="entry name" value="DNA-BIDING PHAGE PROTEIN"/>
    <property type="match status" value="1"/>
</dbReference>
<evidence type="ECO:0000313" key="4">
    <source>
        <dbReference type="Proteomes" id="UP000185568"/>
    </source>
</evidence>
<keyword evidence="4" id="KW-1185">Reference proteome</keyword>
<keyword evidence="1" id="KW-0238">DNA-binding</keyword>
<dbReference type="SUPFAM" id="SSF47413">
    <property type="entry name" value="lambda repressor-like DNA-binding domains"/>
    <property type="match status" value="1"/>
</dbReference>
<dbReference type="OrthoDB" id="2665750at2"/>
<dbReference type="EMBL" id="MSDU01000048">
    <property type="protein sequence ID" value="OLN21430.1"/>
    <property type="molecule type" value="Genomic_DNA"/>
</dbReference>
<dbReference type="SMART" id="SM00530">
    <property type="entry name" value="HTH_XRE"/>
    <property type="match status" value="1"/>
</dbReference>
<feature type="domain" description="HTH cro/C1-type" evidence="2">
    <location>
        <begin position="10"/>
        <end position="64"/>
    </location>
</feature>
<dbReference type="CDD" id="cd00093">
    <property type="entry name" value="HTH_XRE"/>
    <property type="match status" value="1"/>
</dbReference>
<accession>A0A1Q8Q273</accession>
<dbReference type="AlphaFoldDB" id="A0A1Q8Q273"/>
<protein>
    <submittedName>
        <fullName evidence="3">Transcriptional regulator</fullName>
    </submittedName>
</protein>
<organism evidence="3 4">
    <name type="scientific">Domibacillus antri</name>
    <dbReference type="NCBI Taxonomy" id="1714264"/>
    <lineage>
        <taxon>Bacteria</taxon>
        <taxon>Bacillati</taxon>
        <taxon>Bacillota</taxon>
        <taxon>Bacilli</taxon>
        <taxon>Bacillales</taxon>
        <taxon>Bacillaceae</taxon>
        <taxon>Domibacillus</taxon>
    </lineage>
</organism>
<comment type="caution">
    <text evidence="3">The sequence shown here is derived from an EMBL/GenBank/DDBJ whole genome shotgun (WGS) entry which is preliminary data.</text>
</comment>
<dbReference type="STRING" id="1714264.BTO30_15045"/>
<evidence type="ECO:0000256" key="1">
    <source>
        <dbReference type="ARBA" id="ARBA00023125"/>
    </source>
</evidence>
<gene>
    <name evidence="3" type="ORF">BTO30_15045</name>
</gene>
<proteinExistence type="predicted"/>
<sequence length="85" mass="10053">MVDSRRRDRFRYYRRQFKVSQRKLSMDLNVSESHIRNIESGRGNPDARLLFKLAAYFNTTPENLFPDLADVEVRRTTGNKSMSLL</sequence>
<evidence type="ECO:0000313" key="3">
    <source>
        <dbReference type="EMBL" id="OLN21430.1"/>
    </source>
</evidence>
<dbReference type="InterPro" id="IPR001387">
    <property type="entry name" value="Cro/C1-type_HTH"/>
</dbReference>
<dbReference type="Pfam" id="PF01381">
    <property type="entry name" value="HTH_3"/>
    <property type="match status" value="1"/>
</dbReference>
<reference evidence="3 4" key="1">
    <citation type="submission" date="2016-12" db="EMBL/GenBank/DDBJ databases">
        <title>Domibacillus antri genome sequencing.</title>
        <authorList>
            <person name="Verma A."/>
            <person name="Krishnamurthi S."/>
        </authorList>
    </citation>
    <scope>NUCLEOTIDE SEQUENCE [LARGE SCALE GENOMIC DNA]</scope>
    <source>
        <strain evidence="3 4">XD80</strain>
    </source>
</reference>
<dbReference type="PROSITE" id="PS50943">
    <property type="entry name" value="HTH_CROC1"/>
    <property type="match status" value="1"/>
</dbReference>
<dbReference type="RefSeq" id="WP_075399526.1">
    <property type="nucleotide sequence ID" value="NZ_MSDU01000048.1"/>
</dbReference>